<name>A0A3D8I5N4_9HELI</name>
<dbReference type="PROSITE" id="PS50005">
    <property type="entry name" value="TPR"/>
    <property type="match status" value="1"/>
</dbReference>
<dbReference type="Gene3D" id="1.25.40.10">
    <property type="entry name" value="Tetratricopeptide repeat domain"/>
    <property type="match status" value="2"/>
</dbReference>
<keyword evidence="3" id="KW-0969">Cilium</keyword>
<evidence type="ECO:0000259" key="2">
    <source>
        <dbReference type="Pfam" id="PF24323"/>
    </source>
</evidence>
<evidence type="ECO:0000313" key="4">
    <source>
        <dbReference type="Proteomes" id="UP000256599"/>
    </source>
</evidence>
<evidence type="ECO:0000313" key="3">
    <source>
        <dbReference type="EMBL" id="RDU60448.1"/>
    </source>
</evidence>
<protein>
    <submittedName>
        <fullName evidence="3">Flagellar protein</fullName>
    </submittedName>
</protein>
<organism evidence="3 4">
    <name type="scientific">Helicobacter marmotae</name>
    <dbReference type="NCBI Taxonomy" id="152490"/>
    <lineage>
        <taxon>Bacteria</taxon>
        <taxon>Pseudomonadati</taxon>
        <taxon>Campylobacterota</taxon>
        <taxon>Epsilonproteobacteria</taxon>
        <taxon>Campylobacterales</taxon>
        <taxon>Helicobacteraceae</taxon>
        <taxon>Helicobacter</taxon>
    </lineage>
</organism>
<dbReference type="OrthoDB" id="5337154at2"/>
<dbReference type="InterPro" id="IPR055917">
    <property type="entry name" value="DUF7494"/>
</dbReference>
<reference evidence="3 4" key="1">
    <citation type="submission" date="2018-04" db="EMBL/GenBank/DDBJ databases">
        <title>Novel Campyloabacter and Helicobacter Species and Strains.</title>
        <authorList>
            <person name="Mannion A.J."/>
            <person name="Shen Z."/>
            <person name="Fox J.G."/>
        </authorList>
    </citation>
    <scope>NUCLEOTIDE SEQUENCE [LARGE SCALE GENOMIC DNA]</scope>
    <source>
        <strain evidence="3 4">MIT 98-6070</strain>
    </source>
</reference>
<accession>A0A3D8I5N4</accession>
<dbReference type="AlphaFoldDB" id="A0A3D8I5N4"/>
<feature type="domain" description="DUF7494" evidence="2">
    <location>
        <begin position="19"/>
        <end position="134"/>
    </location>
</feature>
<evidence type="ECO:0000256" key="1">
    <source>
        <dbReference type="PROSITE-ProRule" id="PRU00339"/>
    </source>
</evidence>
<feature type="repeat" description="TPR" evidence="1">
    <location>
        <begin position="258"/>
        <end position="291"/>
    </location>
</feature>
<dbReference type="InterPro" id="IPR011990">
    <property type="entry name" value="TPR-like_helical_dom_sf"/>
</dbReference>
<dbReference type="Pfam" id="PF13174">
    <property type="entry name" value="TPR_6"/>
    <property type="match status" value="1"/>
</dbReference>
<keyword evidence="3" id="KW-0282">Flagellum</keyword>
<dbReference type="Pfam" id="PF24323">
    <property type="entry name" value="DUF7494"/>
    <property type="match status" value="1"/>
</dbReference>
<sequence length="789" mass="90546">MQIFKVAFVLFLPFYVFGLDVTINYGKELKEHFSVLNISHSEPLECRANRNTQNEITYVVCTIPRTPVASFSPTQTLFFHFWSRVVDGIFYLYVEPKYKMALFATPKDLKDTLPITKEQPKKSASWQIIGYKSEMPFLNDYTHQRKPKGLNFPIKIIKNAELYFDDLDIDRGPLRYDDGEDFNAYSQIKTLMTNQAYIDAVKLIDETLISYPKTIFAKDLLLFRLRALEHFDSVENSDMIVDMGTKWIKKYPTDANVPEVLYYLGNAYADMKIPEEAKYYLDRTISEYPNSRYMPLAKMSLAKHFNSGSDANVATKLFSQAYQEAKDLDSASEVAIEWSKFRLANKDKEQAQKLLQAMLKANPSYIAKYPIKNYEFLNTLAEEGLYLIAAQLGEYLYEYLLSNDVNKEELLNNVSIWYEAANAIEDAHRINKIFLQEFEHRPLTEVVKDRDDKLLFNLAKDDSPDSKIETYDYIIEKYANSPEQEKAFMLKAQTLFDEGKYEEVIELKDKLKDKALVANAHEILLHRALEHHNCREASTHYLAFSPLQIQSNDKMPLFDCLYAQALNKEAAEVSQGMAADSTDLASKLQWLYRDSLNFAKLGENKNAALAGRDALTLAKNLKSTKHYDVGFVLFFALRALNDKEGALQAYSFLKEYQANNPQMLAVNLELLKDAQAQNDELGIEIYAKDILALQELTKESKDSPYVDFALAQSYIRTQRSNEAINILDNLLQKTLKDDDRQKALYLKGSLLKTLGQNAQESFTQCTAIAHEGAWKMLCAQALEILKDNP</sequence>
<keyword evidence="4" id="KW-1185">Reference proteome</keyword>
<dbReference type="RefSeq" id="WP_104700327.1">
    <property type="nucleotide sequence ID" value="NZ_FZPP01000026.1"/>
</dbReference>
<dbReference type="Proteomes" id="UP000256599">
    <property type="component" value="Unassembled WGS sequence"/>
</dbReference>
<keyword evidence="3" id="KW-0966">Cell projection</keyword>
<dbReference type="SUPFAM" id="SSF48452">
    <property type="entry name" value="TPR-like"/>
    <property type="match status" value="1"/>
</dbReference>
<proteinExistence type="predicted"/>
<dbReference type="InterPro" id="IPR019734">
    <property type="entry name" value="TPR_rpt"/>
</dbReference>
<keyword evidence="1" id="KW-0802">TPR repeat</keyword>
<dbReference type="EMBL" id="NXLR01000003">
    <property type="protein sequence ID" value="RDU60448.1"/>
    <property type="molecule type" value="Genomic_DNA"/>
</dbReference>
<comment type="caution">
    <text evidence="3">The sequence shown here is derived from an EMBL/GenBank/DDBJ whole genome shotgun (WGS) entry which is preliminary data.</text>
</comment>
<gene>
    <name evidence="3" type="ORF">CQA63_02515</name>
</gene>